<dbReference type="Pfam" id="PF00459">
    <property type="entry name" value="Inositol_P"/>
    <property type="match status" value="1"/>
</dbReference>
<evidence type="ECO:0000256" key="2">
    <source>
        <dbReference type="PIRSR" id="PIRSR600760-2"/>
    </source>
</evidence>
<evidence type="ECO:0000256" key="1">
    <source>
        <dbReference type="ARBA" id="ARBA00009759"/>
    </source>
</evidence>
<dbReference type="Gene3D" id="3.30.540.10">
    <property type="entry name" value="Fructose-1,6-Bisphosphatase, subunit A, domain 1"/>
    <property type="match status" value="1"/>
</dbReference>
<name>F7WZU3_9GAMM</name>
<dbReference type="InterPro" id="IPR000760">
    <property type="entry name" value="Inositol_monophosphatase-like"/>
</dbReference>
<feature type="binding site" evidence="2">
    <location>
        <position position="38"/>
    </location>
    <ligand>
        <name>Mg(2+)</name>
        <dbReference type="ChEBI" id="CHEBI:18420"/>
        <label>1</label>
        <note>catalytic</note>
    </ligand>
</feature>
<evidence type="ECO:0000313" key="4">
    <source>
        <dbReference type="Proteomes" id="UP000006811"/>
    </source>
</evidence>
<dbReference type="PRINTS" id="PR00377">
    <property type="entry name" value="IMPHPHTASES"/>
</dbReference>
<dbReference type="PANTHER" id="PTHR20854:SF4">
    <property type="entry name" value="INOSITOL-1-MONOPHOSPHATASE-RELATED"/>
    <property type="match status" value="1"/>
</dbReference>
<dbReference type="AlphaFoldDB" id="F7WZU3"/>
<dbReference type="Gene3D" id="3.40.190.80">
    <property type="match status" value="1"/>
</dbReference>
<comment type="cofactor">
    <cofactor evidence="2">
        <name>Mg(2+)</name>
        <dbReference type="ChEBI" id="CHEBI:18420"/>
    </cofactor>
</comment>
<sequence>MLCIILYIMYIQIIQFFNLDNIQNIYKNNNTKWFIHTLDGKTNFIHKIPYFCLSICIINNQEINFSVIYDPIKNDLFTSIKGKGTQLNGRRIRCKTYNNIAKKIFVIYFNYIHVKKINLCMLITKILLKENIQIRNFGCSGLDLAYLAAGKIDLYINLTYQYNHNIFGELQARESGALITDLFGGCNYIQNKNVLIGHAKTLKFVLKKYIF</sequence>
<dbReference type="PANTHER" id="PTHR20854">
    <property type="entry name" value="INOSITOL MONOPHOSPHATASE"/>
    <property type="match status" value="1"/>
</dbReference>
<keyword evidence="2" id="KW-0479">Metal-binding</keyword>
<feature type="binding site" evidence="2">
    <location>
        <position position="39"/>
    </location>
    <ligand>
        <name>Mg(2+)</name>
        <dbReference type="ChEBI" id="CHEBI:18420"/>
        <label>1</label>
        <note>catalytic</note>
    </ligand>
</feature>
<organism evidence="3 4">
    <name type="scientific">Buchnera aphidicola</name>
    <name type="common">Cinara tujafilina</name>
    <dbReference type="NCBI Taxonomy" id="261317"/>
    <lineage>
        <taxon>Bacteria</taxon>
        <taxon>Pseudomonadati</taxon>
        <taxon>Pseudomonadota</taxon>
        <taxon>Gammaproteobacteria</taxon>
        <taxon>Enterobacterales</taxon>
        <taxon>Erwiniaceae</taxon>
        <taxon>Buchnera</taxon>
    </lineage>
</organism>
<dbReference type="eggNOG" id="COG0483">
    <property type="taxonomic scope" value="Bacteria"/>
</dbReference>
<evidence type="ECO:0000313" key="3">
    <source>
        <dbReference type="EMBL" id="AEH39771.1"/>
    </source>
</evidence>
<proteinExistence type="inferred from homology"/>
<accession>F7WZU3</accession>
<dbReference type="HOGENOM" id="CLU_044118_0_0_6"/>
<dbReference type="GO" id="GO:0007165">
    <property type="term" value="P:signal transduction"/>
    <property type="evidence" value="ECO:0007669"/>
    <property type="project" value="TreeGrafter"/>
</dbReference>
<reference evidence="3 4" key="1">
    <citation type="journal article" date="2011" name="Appl. Environ. Microbiol.">
        <title>The genome of Buchnera aphidicola from the aphid Cinara tujafilina provides new clues about the evolutionary history of metabolic losses in bacterial endosymbionts.</title>
        <authorList>
            <person name="Lamelas A."/>
            <person name="Gosalbes M.J."/>
            <person name="Moya A."/>
            <person name="Latorre A."/>
        </authorList>
    </citation>
    <scope>NUCLEOTIDE SEQUENCE [LARGE SCALE GENOMIC DNA]</scope>
    <source>
        <strain evidence="4">Cinara tujafilina</strain>
    </source>
</reference>
<keyword evidence="2" id="KW-0460">Magnesium</keyword>
<dbReference type="STRING" id="261317.BCTU_186"/>
<dbReference type="EMBL" id="CP001817">
    <property type="protein sequence ID" value="AEH39771.1"/>
    <property type="molecule type" value="Genomic_DNA"/>
</dbReference>
<dbReference type="SUPFAM" id="SSF56655">
    <property type="entry name" value="Carbohydrate phosphatase"/>
    <property type="match status" value="1"/>
</dbReference>
<gene>
    <name evidence="3" type="primary">suhB</name>
    <name evidence="3" type="ORF">BCTU_186</name>
</gene>
<keyword evidence="4" id="KW-1185">Reference proteome</keyword>
<dbReference type="GO" id="GO:0006020">
    <property type="term" value="P:inositol metabolic process"/>
    <property type="evidence" value="ECO:0007669"/>
    <property type="project" value="TreeGrafter"/>
</dbReference>
<dbReference type="KEGG" id="baj:BCTU_186"/>
<dbReference type="GO" id="GO:0008934">
    <property type="term" value="F:inositol monophosphate 1-phosphatase activity"/>
    <property type="evidence" value="ECO:0007669"/>
    <property type="project" value="TreeGrafter"/>
</dbReference>
<comment type="similarity">
    <text evidence="1">Belongs to the inositol monophosphatase superfamily.</text>
</comment>
<protein>
    <submittedName>
        <fullName evidence="3">Inositol monophosphatase</fullName>
    </submittedName>
</protein>
<dbReference type="GO" id="GO:0046872">
    <property type="term" value="F:metal ion binding"/>
    <property type="evidence" value="ECO:0007669"/>
    <property type="project" value="UniProtKB-KW"/>
</dbReference>
<dbReference type="Proteomes" id="UP000006811">
    <property type="component" value="Chromosome"/>
</dbReference>